<reference evidence="7 8" key="1">
    <citation type="submission" date="2017-09" db="EMBL/GenBank/DDBJ databases">
        <title>Depth-based differentiation of microbial function through sediment-hosted aquifers and enrichment of novel symbionts in the deep terrestrial subsurface.</title>
        <authorList>
            <person name="Probst A.J."/>
            <person name="Ladd B."/>
            <person name="Jarett J.K."/>
            <person name="Geller-Mcgrath D.E."/>
            <person name="Sieber C.M."/>
            <person name="Emerson J.B."/>
            <person name="Anantharaman K."/>
            <person name="Thomas B.C."/>
            <person name="Malmstrom R."/>
            <person name="Stieglmeier M."/>
            <person name="Klingl A."/>
            <person name="Woyke T."/>
            <person name="Ryan C.M."/>
            <person name="Banfield J.F."/>
        </authorList>
    </citation>
    <scope>NUCLEOTIDE SEQUENCE [LARGE SCALE GENOMIC DNA]</scope>
    <source>
        <strain evidence="7">CG11_big_fil_rev_8_21_14_0_20_43_10</strain>
    </source>
</reference>
<dbReference type="InterPro" id="IPR009060">
    <property type="entry name" value="UBA-like_sf"/>
</dbReference>
<dbReference type="Pfam" id="PF00889">
    <property type="entry name" value="EF_TS"/>
    <property type="match status" value="1"/>
</dbReference>
<evidence type="ECO:0000259" key="6">
    <source>
        <dbReference type="Pfam" id="PF00889"/>
    </source>
</evidence>
<evidence type="ECO:0000313" key="8">
    <source>
        <dbReference type="Proteomes" id="UP000236846"/>
    </source>
</evidence>
<dbReference type="Gene3D" id="1.10.8.10">
    <property type="entry name" value="DNA helicase RuvA subunit, C-terminal domain"/>
    <property type="match status" value="1"/>
</dbReference>
<dbReference type="GO" id="GO:0003746">
    <property type="term" value="F:translation elongation factor activity"/>
    <property type="evidence" value="ECO:0007669"/>
    <property type="project" value="UniProtKB-UniRule"/>
</dbReference>
<dbReference type="SUPFAM" id="SSF46934">
    <property type="entry name" value="UBA-like"/>
    <property type="match status" value="1"/>
</dbReference>
<keyword evidence="5" id="KW-0963">Cytoplasm</keyword>
<keyword evidence="3 5" id="KW-0251">Elongation factor</keyword>
<organism evidence="7 8">
    <name type="scientific">Candidatus Brennerbacteria bacterium CG11_big_fil_rev_8_21_14_0_20_43_10</name>
    <dbReference type="NCBI Taxonomy" id="1974523"/>
    <lineage>
        <taxon>Bacteria</taxon>
        <taxon>Candidatus Brenneribacteriota</taxon>
    </lineage>
</organism>
<gene>
    <name evidence="5 7" type="primary">tsf</name>
    <name evidence="7" type="ORF">COV41_02375</name>
</gene>
<comment type="similarity">
    <text evidence="1 5">Belongs to the EF-Ts family.</text>
</comment>
<comment type="caution">
    <text evidence="7">The sequence shown here is derived from an EMBL/GenBank/DDBJ whole genome shotgun (WGS) entry which is preliminary data.</text>
</comment>
<keyword evidence="4 5" id="KW-0648">Protein biosynthesis</keyword>
<dbReference type="InterPro" id="IPR014039">
    <property type="entry name" value="Transl_elong_EFTs/EF1B_dimer"/>
</dbReference>
<dbReference type="EMBL" id="PCXE01000043">
    <property type="protein sequence ID" value="PIR26051.1"/>
    <property type="molecule type" value="Genomic_DNA"/>
</dbReference>
<comment type="subcellular location">
    <subcellularLocation>
        <location evidence="5">Cytoplasm</location>
    </subcellularLocation>
</comment>
<dbReference type="PANTHER" id="PTHR11741:SF0">
    <property type="entry name" value="ELONGATION FACTOR TS, MITOCHONDRIAL"/>
    <property type="match status" value="1"/>
</dbReference>
<evidence type="ECO:0000256" key="4">
    <source>
        <dbReference type="ARBA" id="ARBA00022917"/>
    </source>
</evidence>
<protein>
    <recommendedName>
        <fullName evidence="2 5">Elongation factor Ts</fullName>
        <shortName evidence="5">EF-Ts</shortName>
    </recommendedName>
</protein>
<accession>A0A2H0PVH0</accession>
<dbReference type="Gene3D" id="3.30.479.20">
    <property type="entry name" value="Elongation factor Ts, dimerisation domain"/>
    <property type="match status" value="1"/>
</dbReference>
<dbReference type="HAMAP" id="MF_00050">
    <property type="entry name" value="EF_Ts"/>
    <property type="match status" value="1"/>
</dbReference>
<feature type="region of interest" description="Involved in Mg(2+) ion dislocation from EF-Tu" evidence="5">
    <location>
        <begin position="83"/>
        <end position="86"/>
    </location>
</feature>
<feature type="domain" description="Translation elongation factor EFTs/EF1B dimerisation" evidence="6">
    <location>
        <begin position="36"/>
        <end position="196"/>
    </location>
</feature>
<evidence type="ECO:0000256" key="3">
    <source>
        <dbReference type="ARBA" id="ARBA00022768"/>
    </source>
</evidence>
<evidence type="ECO:0000313" key="7">
    <source>
        <dbReference type="EMBL" id="PIR26051.1"/>
    </source>
</evidence>
<evidence type="ECO:0000256" key="1">
    <source>
        <dbReference type="ARBA" id="ARBA00005532"/>
    </source>
</evidence>
<dbReference type="AlphaFoldDB" id="A0A2H0PVH0"/>
<dbReference type="Proteomes" id="UP000236846">
    <property type="component" value="Unassembled WGS sequence"/>
</dbReference>
<dbReference type="GO" id="GO:0005737">
    <property type="term" value="C:cytoplasm"/>
    <property type="evidence" value="ECO:0007669"/>
    <property type="project" value="UniProtKB-SubCell"/>
</dbReference>
<dbReference type="Gene3D" id="1.10.286.20">
    <property type="match status" value="1"/>
</dbReference>
<dbReference type="InterPro" id="IPR036402">
    <property type="entry name" value="EF-Ts_dimer_sf"/>
</dbReference>
<name>A0A2H0PVH0_9BACT</name>
<evidence type="ECO:0000256" key="5">
    <source>
        <dbReference type="HAMAP-Rule" id="MF_00050"/>
    </source>
</evidence>
<proteinExistence type="inferred from homology"/>
<dbReference type="InterPro" id="IPR001816">
    <property type="entry name" value="Transl_elong_EFTs/EF1B"/>
</dbReference>
<dbReference type="SUPFAM" id="SSF54713">
    <property type="entry name" value="Elongation factor Ts (EF-Ts), dimerisation domain"/>
    <property type="match status" value="1"/>
</dbReference>
<sequence>MAYAPSLDEIRKLREATLASIAYCKDALVEAQGNFDAAIKIIQRRGQAIAADKAERGLGAGIIDSYIHNGKQIGVLLDLRCETDFVARNEEFLKLAHELCLQIVASNPQWLSREDIPEKIMREKQKQWEQELETAGKKGEVIEKAMQGKLQTFYKETCLLDQPYIRDESQTVRDIVVIAIGKIGENIKIKSFCRFAI</sequence>
<comment type="function">
    <text evidence="5">Associates with the EF-Tu.GDP complex and induces the exchange of GDP to GTP. It remains bound to the aminoacyl-tRNA.EF-Tu.GTP complex up to the GTP hydrolysis stage on the ribosome.</text>
</comment>
<evidence type="ECO:0000256" key="2">
    <source>
        <dbReference type="ARBA" id="ARBA00016956"/>
    </source>
</evidence>
<dbReference type="PANTHER" id="PTHR11741">
    <property type="entry name" value="ELONGATION FACTOR TS"/>
    <property type="match status" value="1"/>
</dbReference>